<organism evidence="8 9">
    <name type="scientific">Candidatus Doriopsillibacter californiensis</name>
    <dbReference type="NCBI Taxonomy" id="2970740"/>
    <lineage>
        <taxon>Bacteria</taxon>
        <taxon>Pseudomonadati</taxon>
        <taxon>Pseudomonadota</taxon>
        <taxon>Gammaproteobacteria</taxon>
        <taxon>Candidatus Tethybacterales</taxon>
        <taxon>Candidatus Persebacteraceae</taxon>
        <taxon>Candidatus Doriopsillibacter</taxon>
    </lineage>
</organism>
<name>A0ABT7QKU7_9GAMM</name>
<keyword evidence="4 6" id="KW-0012">Acyltransferase</keyword>
<evidence type="ECO:0000313" key="9">
    <source>
        <dbReference type="Proteomes" id="UP001168167"/>
    </source>
</evidence>
<dbReference type="EMBL" id="JANQAO010000001">
    <property type="protein sequence ID" value="MDM5147324.1"/>
    <property type="molecule type" value="Genomic_DNA"/>
</dbReference>
<dbReference type="PANTHER" id="PTHR42681">
    <property type="entry name" value="MALONYL-COA-ACYL CARRIER PROTEIN TRANSACYLASE, MITOCHONDRIAL"/>
    <property type="match status" value="1"/>
</dbReference>
<dbReference type="InterPro" id="IPR016035">
    <property type="entry name" value="Acyl_Trfase/lysoPLipase"/>
</dbReference>
<evidence type="ECO:0000256" key="4">
    <source>
        <dbReference type="ARBA" id="ARBA00023315"/>
    </source>
</evidence>
<evidence type="ECO:0000256" key="3">
    <source>
        <dbReference type="ARBA" id="ARBA00022679"/>
    </source>
</evidence>
<dbReference type="Pfam" id="PF00698">
    <property type="entry name" value="Acyl_transf_1"/>
    <property type="match status" value="1"/>
</dbReference>
<dbReference type="SUPFAM" id="SSF52151">
    <property type="entry name" value="FabD/lysophospholipase-like"/>
    <property type="match status" value="1"/>
</dbReference>
<dbReference type="InterPro" id="IPR024925">
    <property type="entry name" value="Malonyl_CoA-ACP_transAc"/>
</dbReference>
<protein>
    <recommendedName>
        <fullName evidence="2 6">Malonyl CoA-acyl carrier protein transacylase</fullName>
        <ecNumber evidence="1 6">2.3.1.39</ecNumber>
    </recommendedName>
</protein>
<sequence length="298" mass="31107">MAIAFVFPGQGSQSVAMLAAYAEHPAVAAAVEEAGDAIDVDLAALIQNEEAVRQTENTQPAMLAMGVGVFRAAAPYLPVAVAMAGHSLGEYAALVCAGAVDFAVATRLVRRRGIAMQQAASDDAGMIAIIGIGVDIVDNCCDETRQDGGQVWAVNYNSPQQTVIAGDKKSLDDCCRRAKAQGAKRFVEVPMSVPSHCPLLAPAAASMTEALSAANWSQPSPPVIHNATVQEEKDIASALQTQLTQPVRWTETINCFAARGISRIYECGPGRVLSGLGKRINADLPHVPLASSSDIGAL</sequence>
<dbReference type="Proteomes" id="UP001168167">
    <property type="component" value="Unassembled WGS sequence"/>
</dbReference>
<dbReference type="NCBIfam" id="TIGR00128">
    <property type="entry name" value="fabD"/>
    <property type="match status" value="1"/>
</dbReference>
<proteinExistence type="inferred from homology"/>
<feature type="domain" description="Malonyl-CoA:ACP transacylase (MAT)" evidence="7">
    <location>
        <begin position="6"/>
        <end position="297"/>
    </location>
</feature>
<evidence type="ECO:0000256" key="2">
    <source>
        <dbReference type="ARBA" id="ARBA00018953"/>
    </source>
</evidence>
<dbReference type="SUPFAM" id="SSF55048">
    <property type="entry name" value="Probable ACP-binding domain of malonyl-CoA ACP transacylase"/>
    <property type="match status" value="1"/>
</dbReference>
<comment type="catalytic activity">
    <reaction evidence="5 6">
        <text>holo-[ACP] + malonyl-CoA = malonyl-[ACP] + CoA</text>
        <dbReference type="Rhea" id="RHEA:41792"/>
        <dbReference type="Rhea" id="RHEA-COMP:9623"/>
        <dbReference type="Rhea" id="RHEA-COMP:9685"/>
        <dbReference type="ChEBI" id="CHEBI:57287"/>
        <dbReference type="ChEBI" id="CHEBI:57384"/>
        <dbReference type="ChEBI" id="CHEBI:64479"/>
        <dbReference type="ChEBI" id="CHEBI:78449"/>
        <dbReference type="EC" id="2.3.1.39"/>
    </reaction>
</comment>
<evidence type="ECO:0000313" key="8">
    <source>
        <dbReference type="EMBL" id="MDM5147324.1"/>
    </source>
</evidence>
<evidence type="ECO:0000259" key="7">
    <source>
        <dbReference type="SMART" id="SM00827"/>
    </source>
</evidence>
<reference evidence="8" key="2">
    <citation type="journal article" date="2023" name="Microbiome">
        <title>Synthase-selected sorting approach identifies a beta-lactone synthase in a nudibranch symbiotic bacterium.</title>
        <authorList>
            <person name="Dzunkova M."/>
            <person name="La Clair J.J."/>
            <person name="Tyml T."/>
            <person name="Doud D."/>
            <person name="Schulz F."/>
            <person name="Piquer-Esteban S."/>
            <person name="Porcel Sanchis D."/>
            <person name="Osborn A."/>
            <person name="Robinson D."/>
            <person name="Louie K.B."/>
            <person name="Bowen B.P."/>
            <person name="Bowers R.M."/>
            <person name="Lee J."/>
            <person name="Arnau V."/>
            <person name="Diaz-Villanueva W."/>
            <person name="Stepanauskas R."/>
            <person name="Gosliner T."/>
            <person name="Date S.V."/>
            <person name="Northen T.R."/>
            <person name="Cheng J.F."/>
            <person name="Burkart M.D."/>
            <person name="Woyke T."/>
        </authorList>
    </citation>
    <scope>NUCLEOTIDE SEQUENCE</scope>
    <source>
        <strain evidence="8">Df01</strain>
    </source>
</reference>
<dbReference type="InterPro" id="IPR001227">
    <property type="entry name" value="Ac_transferase_dom_sf"/>
</dbReference>
<dbReference type="Gene3D" id="3.30.70.250">
    <property type="entry name" value="Malonyl-CoA ACP transacylase, ACP-binding"/>
    <property type="match status" value="1"/>
</dbReference>
<comment type="caution">
    <text evidence="8">The sequence shown here is derived from an EMBL/GenBank/DDBJ whole genome shotgun (WGS) entry which is preliminary data.</text>
</comment>
<dbReference type="GO" id="GO:0004314">
    <property type="term" value="F:[acyl-carrier-protein] S-malonyltransferase activity"/>
    <property type="evidence" value="ECO:0007669"/>
    <property type="project" value="UniProtKB-EC"/>
</dbReference>
<dbReference type="InterPro" id="IPR004410">
    <property type="entry name" value="Malonyl_CoA-ACP_transAc_FabD"/>
</dbReference>
<dbReference type="InterPro" id="IPR014043">
    <property type="entry name" value="Acyl_transferase_dom"/>
</dbReference>
<dbReference type="SMART" id="SM00827">
    <property type="entry name" value="PKS_AT"/>
    <property type="match status" value="1"/>
</dbReference>
<keyword evidence="3 6" id="KW-0808">Transferase</keyword>
<evidence type="ECO:0000256" key="6">
    <source>
        <dbReference type="PIRNR" id="PIRNR000446"/>
    </source>
</evidence>
<dbReference type="Gene3D" id="3.40.366.10">
    <property type="entry name" value="Malonyl-Coenzyme A Acyl Carrier Protein, domain 2"/>
    <property type="match status" value="1"/>
</dbReference>
<gene>
    <name evidence="8" type="primary">fabD</name>
    <name evidence="8" type="ORF">NQX30_02915</name>
</gene>
<reference evidence="8" key="1">
    <citation type="submission" date="2022-08" db="EMBL/GenBank/DDBJ databases">
        <authorList>
            <person name="Dzunkova M."/>
            <person name="La Clair J."/>
            <person name="Tyml T."/>
            <person name="Doud D."/>
            <person name="Schulz F."/>
            <person name="Piquer S."/>
            <person name="Porcel Sanchis D."/>
            <person name="Osborn A."/>
            <person name="Robinson D."/>
            <person name="Louie K.B."/>
            <person name="Bowen B.P."/>
            <person name="Bowers R."/>
            <person name="Lee J."/>
            <person name="Arnau Llombart V."/>
            <person name="Diaz Villanueva W."/>
            <person name="Gosliner T."/>
            <person name="Northen T."/>
            <person name="Cheng J.-F."/>
            <person name="Burkart M.D."/>
            <person name="Woyke T."/>
        </authorList>
    </citation>
    <scope>NUCLEOTIDE SEQUENCE</scope>
    <source>
        <strain evidence="8">Df01</strain>
    </source>
</reference>
<dbReference type="PANTHER" id="PTHR42681:SF1">
    <property type="entry name" value="MALONYL-COA-ACYL CARRIER PROTEIN TRANSACYLASE, MITOCHONDRIAL"/>
    <property type="match status" value="1"/>
</dbReference>
<dbReference type="PIRSF" id="PIRSF000446">
    <property type="entry name" value="Mct"/>
    <property type="match status" value="1"/>
</dbReference>
<comment type="similarity">
    <text evidence="6">Belongs to the fabD family.</text>
</comment>
<evidence type="ECO:0000256" key="5">
    <source>
        <dbReference type="ARBA" id="ARBA00048462"/>
    </source>
</evidence>
<dbReference type="InterPro" id="IPR050858">
    <property type="entry name" value="Mal-CoA-ACP_Trans/PKS_FabD"/>
</dbReference>
<evidence type="ECO:0000256" key="1">
    <source>
        <dbReference type="ARBA" id="ARBA00013258"/>
    </source>
</evidence>
<accession>A0ABT7QKU7</accession>
<keyword evidence="9" id="KW-1185">Reference proteome</keyword>
<dbReference type="EC" id="2.3.1.39" evidence="1 6"/>
<dbReference type="InterPro" id="IPR016036">
    <property type="entry name" value="Malonyl_transacylase_ACP-bd"/>
</dbReference>